<protein>
    <recommendedName>
        <fullName evidence="3">HNH endonuclease</fullName>
    </recommendedName>
</protein>
<evidence type="ECO:0000313" key="1">
    <source>
        <dbReference type="EMBL" id="NSG83973.1"/>
    </source>
</evidence>
<dbReference type="RefSeq" id="WP_173769085.1">
    <property type="nucleotide sequence ID" value="NZ_JAAIPU010000005.1"/>
</dbReference>
<organism evidence="1 2">
    <name type="scientific">Blautia faecis</name>
    <dbReference type="NCBI Taxonomy" id="871665"/>
    <lineage>
        <taxon>Bacteria</taxon>
        <taxon>Bacillati</taxon>
        <taxon>Bacillota</taxon>
        <taxon>Clostridia</taxon>
        <taxon>Lachnospirales</taxon>
        <taxon>Lachnospiraceae</taxon>
        <taxon>Blautia</taxon>
    </lineage>
</organism>
<evidence type="ECO:0000313" key="2">
    <source>
        <dbReference type="Proteomes" id="UP001644719"/>
    </source>
</evidence>
<sequence>MANKNLQGTIEYYIKGQYGLIKGEDGKEYCFGRKAVTARAKLFNGDVVRFTVDQKHHILASKVTSYVAVRSKIRKALANKGYSFQSEKGGKWSIIVKNGDRKMVLEEYGHMTLPEVAEWVKSAKKLTTEDIDKMFVKNDMKSNVNKEKSNVKNDDCKIGGHVVPDNMAKNFGAVEVDGAVDVPDHTWDEEAEMEKDTDRFHVLA</sequence>
<dbReference type="Proteomes" id="UP001644719">
    <property type="component" value="Unassembled WGS sequence"/>
</dbReference>
<gene>
    <name evidence="1" type="ORF">G5B17_00665</name>
</gene>
<dbReference type="EMBL" id="JAAITS010000002">
    <property type="protein sequence ID" value="NSG83973.1"/>
    <property type="molecule type" value="Genomic_DNA"/>
</dbReference>
<comment type="caution">
    <text evidence="1">The sequence shown here is derived from an EMBL/GenBank/DDBJ whole genome shotgun (WGS) entry which is preliminary data.</text>
</comment>
<evidence type="ECO:0008006" key="3">
    <source>
        <dbReference type="Google" id="ProtNLM"/>
    </source>
</evidence>
<keyword evidence="2" id="KW-1185">Reference proteome</keyword>
<proteinExistence type="predicted"/>
<reference evidence="1 2" key="1">
    <citation type="journal article" date="2020" name="Cell Host Microbe">
        <title>Functional and Genomic Variation between Human-Derived Isolates of Lachnospiraceae Reveals Inter- and Intra-Species Diversity.</title>
        <authorList>
            <person name="Sorbara M.T."/>
            <person name="Littmann E.R."/>
            <person name="Fontana E."/>
            <person name="Moody T.U."/>
            <person name="Kohout C.E."/>
            <person name="Gjonbalaj M."/>
            <person name="Eaton V."/>
            <person name="Seok R."/>
            <person name="Leiner I.M."/>
            <person name="Pamer E.G."/>
        </authorList>
    </citation>
    <scope>NUCLEOTIDE SEQUENCE [LARGE SCALE GENOMIC DNA]</scope>
    <source>
        <strain evidence="1 2">MSK.17.74</strain>
    </source>
</reference>
<accession>A0ABX2H1J3</accession>
<name>A0ABX2H1J3_9FIRM</name>